<organism evidence="2 3">
    <name type="scientific">Cronartium quercuum f. sp. fusiforme G11</name>
    <dbReference type="NCBI Taxonomy" id="708437"/>
    <lineage>
        <taxon>Eukaryota</taxon>
        <taxon>Fungi</taxon>
        <taxon>Dikarya</taxon>
        <taxon>Basidiomycota</taxon>
        <taxon>Pucciniomycotina</taxon>
        <taxon>Pucciniomycetes</taxon>
        <taxon>Pucciniales</taxon>
        <taxon>Coleosporiaceae</taxon>
        <taxon>Cronartium</taxon>
    </lineage>
</organism>
<keyword evidence="1" id="KW-0472">Membrane</keyword>
<feature type="transmembrane region" description="Helical" evidence="1">
    <location>
        <begin position="141"/>
        <end position="160"/>
    </location>
</feature>
<feature type="transmembrane region" description="Helical" evidence="1">
    <location>
        <begin position="249"/>
        <end position="267"/>
    </location>
</feature>
<gene>
    <name evidence="2" type="ORF">CROQUDRAFT_697484</name>
</gene>
<feature type="transmembrane region" description="Helical" evidence="1">
    <location>
        <begin position="218"/>
        <end position="237"/>
    </location>
</feature>
<reference evidence="2" key="1">
    <citation type="submission" date="2013-11" db="EMBL/GenBank/DDBJ databases">
        <title>Genome sequence of the fusiform rust pathogen reveals effectors for host alternation and coevolution with pine.</title>
        <authorList>
            <consortium name="DOE Joint Genome Institute"/>
            <person name="Smith K."/>
            <person name="Pendleton A."/>
            <person name="Kubisiak T."/>
            <person name="Anderson C."/>
            <person name="Salamov A."/>
            <person name="Aerts A."/>
            <person name="Riley R."/>
            <person name="Clum A."/>
            <person name="Lindquist E."/>
            <person name="Ence D."/>
            <person name="Campbell M."/>
            <person name="Kronenberg Z."/>
            <person name="Feau N."/>
            <person name="Dhillon B."/>
            <person name="Hamelin R."/>
            <person name="Burleigh J."/>
            <person name="Smith J."/>
            <person name="Yandell M."/>
            <person name="Nelson C."/>
            <person name="Grigoriev I."/>
            <person name="Davis J."/>
        </authorList>
    </citation>
    <scope>NUCLEOTIDE SEQUENCE</scope>
    <source>
        <strain evidence="2">G11</strain>
    </source>
</reference>
<feature type="transmembrane region" description="Helical" evidence="1">
    <location>
        <begin position="109"/>
        <end position="134"/>
    </location>
</feature>
<feature type="transmembrane region" description="Helical" evidence="1">
    <location>
        <begin position="76"/>
        <end position="97"/>
    </location>
</feature>
<dbReference type="EMBL" id="MU167245">
    <property type="protein sequence ID" value="KAG0147671.1"/>
    <property type="molecule type" value="Genomic_DNA"/>
</dbReference>
<protein>
    <submittedName>
        <fullName evidence="2">Uncharacterized protein</fullName>
    </submittedName>
</protein>
<comment type="caution">
    <text evidence="2">The sequence shown here is derived from an EMBL/GenBank/DDBJ whole genome shotgun (WGS) entry which is preliminary data.</text>
</comment>
<keyword evidence="1" id="KW-1133">Transmembrane helix</keyword>
<accession>A0A9P6NIN8</accession>
<dbReference type="OrthoDB" id="2496879at2759"/>
<evidence type="ECO:0000256" key="1">
    <source>
        <dbReference type="SAM" id="Phobius"/>
    </source>
</evidence>
<sequence>MACISKFSRRPFCVNVLLKSFFFFFFFFFFLSLLQNYDLQETKVETKPIEPLPISSRQRYMAQLLRSSRDNRSSVAGVYLIFASLGKLIFGLGASLAVKGHFEHDRSTLIVGCVCIGIGFVCVVLVALGFSAALHKIDRTFAIFLKCVSIGGAMIIAGGYASNQYFVSTKQPLLDVRLSFLPLMIGSSMLVFSITNFAAYTELVRGRMCGLPLRHRNIIALCCLAVAIGILFAGWITGEHAEWPAGFNSTVLTLATTTLYAGAAIFWSHHVHREAEWASCCMMLEDLAQTASQTERMIMKESV</sequence>
<dbReference type="Proteomes" id="UP000886653">
    <property type="component" value="Unassembled WGS sequence"/>
</dbReference>
<evidence type="ECO:0000313" key="3">
    <source>
        <dbReference type="Proteomes" id="UP000886653"/>
    </source>
</evidence>
<dbReference type="AlphaFoldDB" id="A0A9P6NIN8"/>
<feature type="transmembrane region" description="Helical" evidence="1">
    <location>
        <begin position="180"/>
        <end position="198"/>
    </location>
</feature>
<name>A0A9P6NIN8_9BASI</name>
<keyword evidence="1" id="KW-0812">Transmembrane</keyword>
<keyword evidence="3" id="KW-1185">Reference proteome</keyword>
<proteinExistence type="predicted"/>
<feature type="transmembrane region" description="Helical" evidence="1">
    <location>
        <begin position="16"/>
        <end position="34"/>
    </location>
</feature>
<evidence type="ECO:0000313" key="2">
    <source>
        <dbReference type="EMBL" id="KAG0147671.1"/>
    </source>
</evidence>